<gene>
    <name evidence="2" type="ORF">Daesc_010073</name>
</gene>
<comment type="caution">
    <text evidence="2">The sequence shown here is derived from an EMBL/GenBank/DDBJ whole genome shotgun (WGS) entry which is preliminary data.</text>
</comment>
<evidence type="ECO:0000313" key="2">
    <source>
        <dbReference type="EMBL" id="KAK6948308.1"/>
    </source>
</evidence>
<proteinExistence type="predicted"/>
<protein>
    <recommendedName>
        <fullName evidence="4">Methyltransferase type 11 domain-containing protein</fullName>
    </recommendedName>
</protein>
<feature type="region of interest" description="Disordered" evidence="1">
    <location>
        <begin position="1"/>
        <end position="93"/>
    </location>
</feature>
<dbReference type="SUPFAM" id="SSF53335">
    <property type="entry name" value="S-adenosyl-L-methionine-dependent methyltransferases"/>
    <property type="match status" value="1"/>
</dbReference>
<dbReference type="EMBL" id="JBANMG010000010">
    <property type="protein sequence ID" value="KAK6948308.1"/>
    <property type="molecule type" value="Genomic_DNA"/>
</dbReference>
<evidence type="ECO:0008006" key="4">
    <source>
        <dbReference type="Google" id="ProtNLM"/>
    </source>
</evidence>
<dbReference type="AlphaFoldDB" id="A0AAX6M6Q8"/>
<feature type="region of interest" description="Disordered" evidence="1">
    <location>
        <begin position="216"/>
        <end position="257"/>
    </location>
</feature>
<feature type="compositionally biased region" description="Pro residues" evidence="1">
    <location>
        <begin position="244"/>
        <end position="253"/>
    </location>
</feature>
<feature type="compositionally biased region" description="Basic and acidic residues" evidence="1">
    <location>
        <begin position="9"/>
        <end position="40"/>
    </location>
</feature>
<dbReference type="InterPro" id="IPR029063">
    <property type="entry name" value="SAM-dependent_MTases_sf"/>
</dbReference>
<sequence>MFDVLWTDPNRELVGERMVRKEQEAKMKDKEKKQKPENGRRSISTESSASSDRGFGIFSARSRRKTPASSPRPKDPKTPPAPPARNVSTANRTSTYGVKNLLLHQDESEITVKPAERGYLPMQISEAADVSSLSSPDTVDSTLSRWTDPSALTNSTGVGASINDTTTGTKSEYFIQTLGPSSFITRTTEVVYSPRDPDTDIDHLISEVHISAGRTKVATPPIPDFPERTNSIAFDDPGSTRPPSASPHTPPPVEFQNSGVIYTPGWNGTDRLGNPDAWKPPHEWECTPNRHLATQSDEEGLHNSLMSDDSERCMSPSLAALQREVRMMAAASPELMLANIKSSMGYSSDATVYKELEMTKKRWMFSALQHEGYIPLVECVDSCPGSPDSSKPYRPPRILALYETQASASFLAALHPQALVSHLSPKPISPNLFPNVQPLLVPAVSASAGSRPLAPQLYSTVTCLPMPALFPSSEIPPLLRHIYRCLTPGGALHLTLIDPQPVSSSMGPKLRQWLFEKLLIQLEKKCRTTLPSDTFPAWLAVAKLRGFGSTITTISVRAVHECAATTEDTNEQTSVESELRCLVSRMLWQEIWGKFVHADRWWWEEEDIVQECIERGTYWQYSHIVAVKNNRQSS</sequence>
<evidence type="ECO:0000313" key="3">
    <source>
        <dbReference type="Proteomes" id="UP001369815"/>
    </source>
</evidence>
<accession>A0AAX6M6Q8</accession>
<organism evidence="2 3">
    <name type="scientific">Daldinia eschscholtzii</name>
    <dbReference type="NCBI Taxonomy" id="292717"/>
    <lineage>
        <taxon>Eukaryota</taxon>
        <taxon>Fungi</taxon>
        <taxon>Dikarya</taxon>
        <taxon>Ascomycota</taxon>
        <taxon>Pezizomycotina</taxon>
        <taxon>Sordariomycetes</taxon>
        <taxon>Xylariomycetidae</taxon>
        <taxon>Xylariales</taxon>
        <taxon>Hypoxylaceae</taxon>
        <taxon>Daldinia</taxon>
    </lineage>
</organism>
<feature type="compositionally biased region" description="Low complexity" evidence="1">
    <location>
        <begin position="42"/>
        <end position="51"/>
    </location>
</feature>
<dbReference type="Proteomes" id="UP001369815">
    <property type="component" value="Unassembled WGS sequence"/>
</dbReference>
<evidence type="ECO:0000256" key="1">
    <source>
        <dbReference type="SAM" id="MobiDB-lite"/>
    </source>
</evidence>
<name>A0AAX6M6Q8_9PEZI</name>
<reference evidence="2 3" key="1">
    <citation type="journal article" date="2024" name="Front Chem Biol">
        <title>Unveiling the potential of Daldinia eschscholtzii MFLUCC 19-0629 through bioactivity and bioinformatics studies for enhanced sustainable agriculture production.</title>
        <authorList>
            <person name="Brooks S."/>
            <person name="Weaver J.A."/>
            <person name="Klomchit A."/>
            <person name="Alharthi S.A."/>
            <person name="Onlamun T."/>
            <person name="Nurani R."/>
            <person name="Vong T.K."/>
            <person name="Alberti F."/>
            <person name="Greco C."/>
        </authorList>
    </citation>
    <scope>NUCLEOTIDE SEQUENCE [LARGE SCALE GENOMIC DNA]</scope>
    <source>
        <strain evidence="2">MFLUCC 19-0629</strain>
    </source>
</reference>
<keyword evidence="3" id="KW-1185">Reference proteome</keyword>